<comment type="caution">
    <text evidence="1">The sequence shown here is derived from an EMBL/GenBank/DDBJ whole genome shotgun (WGS) entry which is preliminary data.</text>
</comment>
<dbReference type="Proteomes" id="UP001050691">
    <property type="component" value="Unassembled WGS sequence"/>
</dbReference>
<proteinExistence type="predicted"/>
<gene>
    <name evidence="1" type="ORF">Clacol_000947</name>
</gene>
<sequence length="204" mass="23297">MGSQLNFSENELANERMEKADKLLLQWYETVFQIPLPPSGDPSLLYRMIGQGYFLTENITTIDGWEYIYQPHKSGDPKISVDWNAIDNTIVKALADTTGKDTGQGYGTGVVRPFDGKYDGQKCIYKLALVAVSFSFQNGEYNIFQPVALFGYRVYFFLTDPPFRYGDHVPRPIHDEPYTDKIPNDVSVIGRKIMTVEELDRYNP</sequence>
<dbReference type="AlphaFoldDB" id="A0AAV4ZXD9"/>
<evidence type="ECO:0000313" key="2">
    <source>
        <dbReference type="Proteomes" id="UP001050691"/>
    </source>
</evidence>
<evidence type="ECO:0000313" key="1">
    <source>
        <dbReference type="EMBL" id="GJJ06751.1"/>
    </source>
</evidence>
<protein>
    <submittedName>
        <fullName evidence="1">Uncharacterized protein</fullName>
    </submittedName>
</protein>
<organism evidence="1 2">
    <name type="scientific">Clathrus columnatus</name>
    <dbReference type="NCBI Taxonomy" id="1419009"/>
    <lineage>
        <taxon>Eukaryota</taxon>
        <taxon>Fungi</taxon>
        <taxon>Dikarya</taxon>
        <taxon>Basidiomycota</taxon>
        <taxon>Agaricomycotina</taxon>
        <taxon>Agaricomycetes</taxon>
        <taxon>Phallomycetidae</taxon>
        <taxon>Phallales</taxon>
        <taxon>Clathraceae</taxon>
        <taxon>Clathrus</taxon>
    </lineage>
</organism>
<name>A0AAV4ZXD9_9AGAM</name>
<dbReference type="EMBL" id="BPWL01000001">
    <property type="protein sequence ID" value="GJJ06751.1"/>
    <property type="molecule type" value="Genomic_DNA"/>
</dbReference>
<reference evidence="1" key="1">
    <citation type="submission" date="2021-10" db="EMBL/GenBank/DDBJ databases">
        <title>De novo Genome Assembly of Clathrus columnatus (Basidiomycota, Fungi) Using Illumina and Nanopore Sequence Data.</title>
        <authorList>
            <person name="Ogiso-Tanaka E."/>
            <person name="Itagaki H."/>
            <person name="Hosoya T."/>
            <person name="Hosaka K."/>
        </authorList>
    </citation>
    <scope>NUCLEOTIDE SEQUENCE</scope>
    <source>
        <strain evidence="1">MO-923</strain>
    </source>
</reference>
<keyword evidence="2" id="KW-1185">Reference proteome</keyword>
<accession>A0AAV4ZXD9</accession>